<dbReference type="CDD" id="cd04301">
    <property type="entry name" value="NAT_SF"/>
    <property type="match status" value="1"/>
</dbReference>
<dbReference type="InterPro" id="IPR016181">
    <property type="entry name" value="Acyl_CoA_acyltransferase"/>
</dbReference>
<evidence type="ECO:0000313" key="3">
    <source>
        <dbReference type="Proteomes" id="UP000054549"/>
    </source>
</evidence>
<dbReference type="AlphaFoldDB" id="A0A0C2XMB2"/>
<organism evidence="2 3">
    <name type="scientific">Amanita muscaria (strain Koide BX008)</name>
    <dbReference type="NCBI Taxonomy" id="946122"/>
    <lineage>
        <taxon>Eukaryota</taxon>
        <taxon>Fungi</taxon>
        <taxon>Dikarya</taxon>
        <taxon>Basidiomycota</taxon>
        <taxon>Agaricomycotina</taxon>
        <taxon>Agaricomycetes</taxon>
        <taxon>Agaricomycetidae</taxon>
        <taxon>Agaricales</taxon>
        <taxon>Pluteineae</taxon>
        <taxon>Amanitaceae</taxon>
        <taxon>Amanita</taxon>
    </lineage>
</organism>
<feature type="domain" description="N-acetyltransferase" evidence="1">
    <location>
        <begin position="12"/>
        <end position="162"/>
    </location>
</feature>
<reference evidence="2 3" key="1">
    <citation type="submission" date="2014-04" db="EMBL/GenBank/DDBJ databases">
        <title>Evolutionary Origins and Diversification of the Mycorrhizal Mutualists.</title>
        <authorList>
            <consortium name="DOE Joint Genome Institute"/>
            <consortium name="Mycorrhizal Genomics Consortium"/>
            <person name="Kohler A."/>
            <person name="Kuo A."/>
            <person name="Nagy L.G."/>
            <person name="Floudas D."/>
            <person name="Copeland A."/>
            <person name="Barry K.W."/>
            <person name="Cichocki N."/>
            <person name="Veneault-Fourrey C."/>
            <person name="LaButti K."/>
            <person name="Lindquist E.A."/>
            <person name="Lipzen A."/>
            <person name="Lundell T."/>
            <person name="Morin E."/>
            <person name="Murat C."/>
            <person name="Riley R."/>
            <person name="Ohm R."/>
            <person name="Sun H."/>
            <person name="Tunlid A."/>
            <person name="Henrissat B."/>
            <person name="Grigoriev I.V."/>
            <person name="Hibbett D.S."/>
            <person name="Martin F."/>
        </authorList>
    </citation>
    <scope>NUCLEOTIDE SEQUENCE [LARGE SCALE GENOMIC DNA]</scope>
    <source>
        <strain evidence="2 3">Koide BX008</strain>
    </source>
</reference>
<dbReference type="GO" id="GO:0006048">
    <property type="term" value="P:UDP-N-acetylglucosamine biosynthetic process"/>
    <property type="evidence" value="ECO:0007669"/>
    <property type="project" value="UniProtKB-UniPathway"/>
</dbReference>
<dbReference type="OrthoDB" id="329272at2759"/>
<dbReference type="STRING" id="946122.A0A0C2XMB2"/>
<proteinExistence type="predicted"/>
<dbReference type="Pfam" id="PF13673">
    <property type="entry name" value="Acetyltransf_10"/>
    <property type="match status" value="1"/>
</dbReference>
<evidence type="ECO:0000313" key="2">
    <source>
        <dbReference type="EMBL" id="KIL70273.1"/>
    </source>
</evidence>
<dbReference type="InParanoid" id="A0A0C2XMB2"/>
<keyword evidence="3" id="KW-1185">Reference proteome</keyword>
<evidence type="ECO:0000259" key="1">
    <source>
        <dbReference type="PROSITE" id="PS51186"/>
    </source>
</evidence>
<accession>A0A0C2XMB2</accession>
<name>A0A0C2XMB2_AMAMK</name>
<sequence length="166" mass="18903">MVAHDAPVPAHEIIVAETLEDREKCFDVRIKVFIDEQGFPLEVEIDEYEDIATHLLLRLKPSLTPIGTIRVHKYADTPYYKLTRLAVLKEYRRYGFGNELVQALHERVRSAAKQAGQGGSVQIVAHTQIPAKGFYARNGYTSEGEEFELDGQPHQKMVIHLPLDMF</sequence>
<dbReference type="SUPFAM" id="SSF55729">
    <property type="entry name" value="Acyl-CoA N-acyltransferases (Nat)"/>
    <property type="match status" value="1"/>
</dbReference>
<dbReference type="GO" id="GO:0016747">
    <property type="term" value="F:acyltransferase activity, transferring groups other than amino-acyl groups"/>
    <property type="evidence" value="ECO:0007669"/>
    <property type="project" value="InterPro"/>
</dbReference>
<dbReference type="UniPathway" id="UPA00113">
    <property type="reaction ID" value="UER00529"/>
</dbReference>
<dbReference type="EMBL" id="KN818224">
    <property type="protein sequence ID" value="KIL70273.1"/>
    <property type="molecule type" value="Genomic_DNA"/>
</dbReference>
<protein>
    <recommendedName>
        <fullName evidence="1">N-acetyltransferase domain-containing protein</fullName>
    </recommendedName>
</protein>
<dbReference type="Proteomes" id="UP000054549">
    <property type="component" value="Unassembled WGS sequence"/>
</dbReference>
<gene>
    <name evidence="2" type="ORF">M378DRAFT_117329</name>
</gene>
<dbReference type="PROSITE" id="PS51186">
    <property type="entry name" value="GNAT"/>
    <property type="match status" value="1"/>
</dbReference>
<dbReference type="Gene3D" id="3.40.630.30">
    <property type="match status" value="1"/>
</dbReference>
<dbReference type="InterPro" id="IPR000182">
    <property type="entry name" value="GNAT_dom"/>
</dbReference>
<dbReference type="HOGENOM" id="CLU_056607_6_0_1"/>